<dbReference type="PANTHER" id="PTHR47326:SF1">
    <property type="entry name" value="HTH PSQ-TYPE DOMAIN-CONTAINING PROTEIN"/>
    <property type="match status" value="1"/>
</dbReference>
<dbReference type="GO" id="GO:0003676">
    <property type="term" value="F:nucleic acid binding"/>
    <property type="evidence" value="ECO:0007669"/>
    <property type="project" value="InterPro"/>
</dbReference>
<evidence type="ECO:0000313" key="1">
    <source>
        <dbReference type="EMBL" id="KYN13167.1"/>
    </source>
</evidence>
<evidence type="ECO:0000313" key="2">
    <source>
        <dbReference type="Proteomes" id="UP000078492"/>
    </source>
</evidence>
<organism evidence="1 2">
    <name type="scientific">Trachymyrmex cornetzi</name>
    <dbReference type="NCBI Taxonomy" id="471704"/>
    <lineage>
        <taxon>Eukaryota</taxon>
        <taxon>Metazoa</taxon>
        <taxon>Ecdysozoa</taxon>
        <taxon>Arthropoda</taxon>
        <taxon>Hexapoda</taxon>
        <taxon>Insecta</taxon>
        <taxon>Pterygota</taxon>
        <taxon>Neoptera</taxon>
        <taxon>Endopterygota</taxon>
        <taxon>Hymenoptera</taxon>
        <taxon>Apocrita</taxon>
        <taxon>Aculeata</taxon>
        <taxon>Formicoidea</taxon>
        <taxon>Formicidae</taxon>
        <taxon>Myrmicinae</taxon>
        <taxon>Trachymyrmex</taxon>
    </lineage>
</organism>
<accession>A0A151IY14</accession>
<dbReference type="InterPro" id="IPR036397">
    <property type="entry name" value="RNaseH_sf"/>
</dbReference>
<keyword evidence="2" id="KW-1185">Reference proteome</keyword>
<reference evidence="1 2" key="1">
    <citation type="submission" date="2015-09" db="EMBL/GenBank/DDBJ databases">
        <title>Trachymyrmex cornetzi WGS genome.</title>
        <authorList>
            <person name="Nygaard S."/>
            <person name="Hu H."/>
            <person name="Boomsma J."/>
            <person name="Zhang G."/>
        </authorList>
    </citation>
    <scope>NUCLEOTIDE SEQUENCE [LARGE SCALE GENOMIC DNA]</scope>
    <source>
        <strain evidence="1">Tcor2-1</strain>
        <tissue evidence="1">Whole body</tissue>
    </source>
</reference>
<dbReference type="PANTHER" id="PTHR47326">
    <property type="entry name" value="TRANSPOSABLE ELEMENT TC3 TRANSPOSASE-LIKE PROTEIN"/>
    <property type="match status" value="1"/>
</dbReference>
<protein>
    <submittedName>
        <fullName evidence="1">Uncharacterized protein</fullName>
    </submittedName>
</protein>
<dbReference type="EMBL" id="KQ980785">
    <property type="protein sequence ID" value="KYN13167.1"/>
    <property type="molecule type" value="Genomic_DNA"/>
</dbReference>
<proteinExistence type="predicted"/>
<gene>
    <name evidence="1" type="ORF">ALC57_14643</name>
</gene>
<sequence>MLVGYGGKLPEDDREKLLECVMSEGVRSRSGRRKTATNNDKALDVLQPFIENPHTSAPCISINRVAQEHEIGHASVRKILKLIKWHPYKLHLCQELSEDDFDRRIEFCDLMMEMIVDDPLLPNNIVFSDEATFELIGNVNKHNCRYWSDVNPHWKRDNHTQYPQKVNVWAGILDGRPVGTFFIEGNLTAQVYTVMLREHIVPAIRDIAGGNMDEISNRMELHLIMVSLSVNI</sequence>
<dbReference type="AlphaFoldDB" id="A0A151IY14"/>
<dbReference type="Gene3D" id="3.30.420.10">
    <property type="entry name" value="Ribonuclease H-like superfamily/Ribonuclease H"/>
    <property type="match status" value="1"/>
</dbReference>
<dbReference type="STRING" id="471704.A0A151IY14"/>
<name>A0A151IY14_9HYME</name>
<dbReference type="Proteomes" id="UP000078492">
    <property type="component" value="Unassembled WGS sequence"/>
</dbReference>